<feature type="chain" id="PRO_5046846877" evidence="2">
    <location>
        <begin position="25"/>
        <end position="188"/>
    </location>
</feature>
<dbReference type="EMBL" id="EQ999973">
    <property type="protein sequence ID" value="EEQ83862.2"/>
    <property type="molecule type" value="Genomic_DNA"/>
</dbReference>
<dbReference type="RefSeq" id="XP_045271966.1">
    <property type="nucleotide sequence ID" value="XM_045416179.1"/>
</dbReference>
<feature type="compositionally biased region" description="Low complexity" evidence="1">
    <location>
        <begin position="110"/>
        <end position="123"/>
    </location>
</feature>
<gene>
    <name evidence="3" type="ORF">BDCG_00667</name>
</gene>
<sequence length="188" mass="20105">MTFSMRLNILIILFAAMFSTVANSFPLSLKPQLLVPRRRVPYSVVPVDGGPKTTKTPPPGLLVTIPPRITETVAPITTTTDSSSPTSTERPSSEKSGLPTRTTVAPTLPPRTTSLPSASASSNTTLIYRPSSLRLSYPQLGPTGVFRPQPSHATIKISYPAASLIPPPRYGSVNGTYHLPTPSARFPN</sequence>
<dbReference type="GeneID" id="69023394"/>
<name>A0ABP2EKY5_AJEDR</name>
<proteinExistence type="predicted"/>
<dbReference type="Proteomes" id="UP000002039">
    <property type="component" value="Unassembled WGS sequence"/>
</dbReference>
<feature type="region of interest" description="Disordered" evidence="1">
    <location>
        <begin position="72"/>
        <end position="123"/>
    </location>
</feature>
<feature type="signal peptide" evidence="2">
    <location>
        <begin position="1"/>
        <end position="24"/>
    </location>
</feature>
<protein>
    <submittedName>
        <fullName evidence="3">Uncharacterized protein</fullName>
    </submittedName>
</protein>
<evidence type="ECO:0000256" key="1">
    <source>
        <dbReference type="SAM" id="MobiDB-lite"/>
    </source>
</evidence>
<keyword evidence="4" id="KW-1185">Reference proteome</keyword>
<accession>A0ABP2EKY5</accession>
<organism evidence="3 4">
    <name type="scientific">Ajellomyces dermatitidis (strain ER-3 / ATCC MYA-2586)</name>
    <name type="common">Blastomyces dermatitidis</name>
    <dbReference type="NCBI Taxonomy" id="559297"/>
    <lineage>
        <taxon>Eukaryota</taxon>
        <taxon>Fungi</taxon>
        <taxon>Dikarya</taxon>
        <taxon>Ascomycota</taxon>
        <taxon>Pezizomycotina</taxon>
        <taxon>Eurotiomycetes</taxon>
        <taxon>Eurotiomycetidae</taxon>
        <taxon>Onygenales</taxon>
        <taxon>Ajellomycetaceae</taxon>
        <taxon>Blastomyces</taxon>
    </lineage>
</organism>
<keyword evidence="2" id="KW-0732">Signal</keyword>
<evidence type="ECO:0000313" key="3">
    <source>
        <dbReference type="EMBL" id="EEQ83862.2"/>
    </source>
</evidence>
<evidence type="ECO:0000313" key="4">
    <source>
        <dbReference type="Proteomes" id="UP000002039"/>
    </source>
</evidence>
<reference evidence="4" key="1">
    <citation type="journal article" date="2015" name="PLoS Genet.">
        <title>The dynamic genome and transcriptome of the human fungal pathogen Blastomyces and close relative Emmonsia.</title>
        <authorList>
            <person name="Munoz J.F."/>
            <person name="Gauthier G.M."/>
            <person name="Desjardins C.A."/>
            <person name="Gallo J.E."/>
            <person name="Holder J."/>
            <person name="Sullivan T.D."/>
            <person name="Marty A.J."/>
            <person name="Carmen J.C."/>
            <person name="Chen Z."/>
            <person name="Ding L."/>
            <person name="Gujja S."/>
            <person name="Magrini V."/>
            <person name="Misas E."/>
            <person name="Mitreva M."/>
            <person name="Priest M."/>
            <person name="Saif S."/>
            <person name="Whiston E.A."/>
            <person name="Young S."/>
            <person name="Zeng Q."/>
            <person name="Goldman W.E."/>
            <person name="Mardis E.R."/>
            <person name="Taylor J.W."/>
            <person name="McEwen J.G."/>
            <person name="Clay O.K."/>
            <person name="Klein B.S."/>
            <person name="Cuomo C.A."/>
        </authorList>
    </citation>
    <scope>NUCLEOTIDE SEQUENCE [LARGE SCALE GENOMIC DNA]</scope>
    <source>
        <strain evidence="4">ER-3 / ATCC MYA-2586</strain>
    </source>
</reference>
<evidence type="ECO:0000256" key="2">
    <source>
        <dbReference type="SAM" id="SignalP"/>
    </source>
</evidence>
<feature type="compositionally biased region" description="Low complexity" evidence="1">
    <location>
        <begin position="72"/>
        <end position="90"/>
    </location>
</feature>